<dbReference type="Gene3D" id="2.30.30.240">
    <property type="entry name" value="PRC-barrel domain"/>
    <property type="match status" value="2"/>
</dbReference>
<gene>
    <name evidence="2" type="ORF">Bccel_3507</name>
</gene>
<name>A0A0L6JR35_9FIRM</name>
<feature type="domain" description="PRC-barrel" evidence="1">
    <location>
        <begin position="2"/>
        <end position="69"/>
    </location>
</feature>
<organism evidence="2 3">
    <name type="scientific">Pseudobacteroides cellulosolvens ATCC 35603 = DSM 2933</name>
    <dbReference type="NCBI Taxonomy" id="398512"/>
    <lineage>
        <taxon>Bacteria</taxon>
        <taxon>Bacillati</taxon>
        <taxon>Bacillota</taxon>
        <taxon>Clostridia</taxon>
        <taxon>Eubacteriales</taxon>
        <taxon>Oscillospiraceae</taxon>
        <taxon>Pseudobacteroides</taxon>
    </lineage>
</organism>
<keyword evidence="3" id="KW-1185">Reference proteome</keyword>
<reference evidence="3" key="1">
    <citation type="submission" date="2015-07" db="EMBL/GenBank/DDBJ databases">
        <title>Near-Complete Genome Sequence of the Cellulolytic Bacterium Bacteroides (Pseudobacteroides) cellulosolvens ATCC 35603.</title>
        <authorList>
            <person name="Dassa B."/>
            <person name="Utturkar S.M."/>
            <person name="Klingeman D.M."/>
            <person name="Hurt R.A."/>
            <person name="Keller M."/>
            <person name="Xu J."/>
            <person name="Reddy Y.H.K."/>
            <person name="Borovok I."/>
            <person name="Grinberg I.R."/>
            <person name="Lamed R."/>
            <person name="Zhivin O."/>
            <person name="Bayer E.A."/>
            <person name="Brown S.D."/>
        </authorList>
    </citation>
    <scope>NUCLEOTIDE SEQUENCE [LARGE SCALE GENOMIC DNA]</scope>
    <source>
        <strain evidence="3">DSM 2933</strain>
    </source>
</reference>
<evidence type="ECO:0000313" key="2">
    <source>
        <dbReference type="EMBL" id="KNY28233.1"/>
    </source>
</evidence>
<dbReference type="OrthoDB" id="1707618at2"/>
<dbReference type="STRING" id="398512.Bccel_3507"/>
<evidence type="ECO:0000313" key="3">
    <source>
        <dbReference type="Proteomes" id="UP000036923"/>
    </source>
</evidence>
<evidence type="ECO:0000259" key="1">
    <source>
        <dbReference type="Pfam" id="PF05239"/>
    </source>
</evidence>
<accession>A0A0L6JR35</accession>
<dbReference type="RefSeq" id="WP_050753576.1">
    <property type="nucleotide sequence ID" value="NZ_JQKC01000033.1"/>
</dbReference>
<dbReference type="Proteomes" id="UP000036923">
    <property type="component" value="Unassembled WGS sequence"/>
</dbReference>
<dbReference type="SUPFAM" id="SSF50346">
    <property type="entry name" value="PRC-barrel domain"/>
    <property type="match status" value="2"/>
</dbReference>
<feature type="domain" description="PRC-barrel" evidence="1">
    <location>
        <begin position="91"/>
        <end position="135"/>
    </location>
</feature>
<dbReference type="InterPro" id="IPR011033">
    <property type="entry name" value="PRC_barrel-like_sf"/>
</dbReference>
<dbReference type="Pfam" id="PF05239">
    <property type="entry name" value="PRC"/>
    <property type="match status" value="2"/>
</dbReference>
<dbReference type="EMBL" id="LGTC01000001">
    <property type="protein sequence ID" value="KNY28233.1"/>
    <property type="molecule type" value="Genomic_DNA"/>
</dbReference>
<dbReference type="AlphaFoldDB" id="A0A0L6JR35"/>
<comment type="caution">
    <text evidence="2">The sequence shown here is derived from an EMBL/GenBank/DDBJ whole genome shotgun (WGS) entry which is preliminary data.</text>
</comment>
<proteinExistence type="predicted"/>
<protein>
    <submittedName>
        <fullName evidence="2">PRC-barrel domain protein</fullName>
    </submittedName>
</protein>
<dbReference type="InterPro" id="IPR027275">
    <property type="entry name" value="PRC-brl_dom"/>
</dbReference>
<dbReference type="eggNOG" id="COG3881">
    <property type="taxonomic scope" value="Bacteria"/>
</dbReference>
<sequence>MERYSEVMGLPVICVDDGKKIGTVCDLVFFPKYKKVRAVLLERTGCHISKKAIPLEEVLSMGKDAVIVNDCSCTKKISELEKNENLGKKGNLMGLRIYSKSGEDFGTVKDILFDYKTGTIEGLELSDCLVYDIMQGRNIIPLFGKVEFSEENILVDKEAIDEMQNTGGGLIKKLLPCEKEEKR</sequence>